<organism evidence="3 4">
    <name type="scientific">Candidatus Desulfatifera sulfidica</name>
    <dbReference type="NCBI Taxonomy" id="2841691"/>
    <lineage>
        <taxon>Bacteria</taxon>
        <taxon>Pseudomonadati</taxon>
        <taxon>Thermodesulfobacteriota</taxon>
        <taxon>Desulfobulbia</taxon>
        <taxon>Desulfobulbales</taxon>
        <taxon>Desulfobulbaceae</taxon>
        <taxon>Candidatus Desulfatifera</taxon>
    </lineage>
</organism>
<dbReference type="InterPro" id="IPR006976">
    <property type="entry name" value="VanZ-like"/>
</dbReference>
<dbReference type="PANTHER" id="PTHR28008:SF1">
    <property type="entry name" value="DOMAIN PROTEIN, PUTATIVE (AFU_ORTHOLOGUE AFUA_3G10980)-RELATED"/>
    <property type="match status" value="1"/>
</dbReference>
<dbReference type="NCBIfam" id="NF037970">
    <property type="entry name" value="vanZ_1"/>
    <property type="match status" value="1"/>
</dbReference>
<proteinExistence type="predicted"/>
<sequence>MLLLLVRTGPLLAVMGMIFYLSHQPFDDLSLPGFFGFDKILHLFAYSVLAMTVLWFRSSDSAVSPMNAALWAFTVTLLFGISDEYHQSFIPNRMVSGWDIVADGLGGLLVAVLWLYKQEMRDCFHKLHHSLEQRLFS</sequence>
<feature type="transmembrane region" description="Helical" evidence="1">
    <location>
        <begin position="68"/>
        <end position="85"/>
    </location>
</feature>
<dbReference type="Proteomes" id="UP000599024">
    <property type="component" value="Unassembled WGS sequence"/>
</dbReference>
<evidence type="ECO:0000313" key="3">
    <source>
        <dbReference type="EMBL" id="MBC8207702.1"/>
    </source>
</evidence>
<feature type="transmembrane region" description="Helical" evidence="1">
    <location>
        <begin position="97"/>
        <end position="116"/>
    </location>
</feature>
<evidence type="ECO:0000259" key="2">
    <source>
        <dbReference type="Pfam" id="PF04892"/>
    </source>
</evidence>
<keyword evidence="1" id="KW-0472">Membrane</keyword>
<accession>A0A8J6N8M3</accession>
<dbReference type="EMBL" id="JACNLK010000011">
    <property type="protein sequence ID" value="MBC8207702.1"/>
    <property type="molecule type" value="Genomic_DNA"/>
</dbReference>
<evidence type="ECO:0000313" key="4">
    <source>
        <dbReference type="Proteomes" id="UP000599024"/>
    </source>
</evidence>
<dbReference type="PANTHER" id="PTHR28008">
    <property type="entry name" value="DOMAIN PROTEIN, PUTATIVE (AFU_ORTHOLOGUE AFUA_3G10980)-RELATED"/>
    <property type="match status" value="1"/>
</dbReference>
<protein>
    <submittedName>
        <fullName evidence="3">VanZ family protein</fullName>
    </submittedName>
</protein>
<feature type="transmembrane region" description="Helical" evidence="1">
    <location>
        <begin position="40"/>
        <end position="56"/>
    </location>
</feature>
<reference evidence="3 4" key="1">
    <citation type="submission" date="2020-08" db="EMBL/GenBank/DDBJ databases">
        <title>Bridging the membrane lipid divide: bacteria of the FCB group superphylum have the potential to synthesize archaeal ether lipids.</title>
        <authorList>
            <person name="Villanueva L."/>
            <person name="Von Meijenfeldt F.A.B."/>
            <person name="Westbye A.B."/>
            <person name="Yadav S."/>
            <person name="Hopmans E.C."/>
            <person name="Dutilh B.E."/>
            <person name="Sinninghe Damste J.S."/>
        </authorList>
    </citation>
    <scope>NUCLEOTIDE SEQUENCE [LARGE SCALE GENOMIC DNA]</scope>
    <source>
        <strain evidence="3">NIOZ-UU81</strain>
    </source>
</reference>
<dbReference type="Pfam" id="PF04892">
    <property type="entry name" value="VanZ"/>
    <property type="match status" value="1"/>
</dbReference>
<keyword evidence="1" id="KW-0812">Transmembrane</keyword>
<feature type="domain" description="VanZ-like" evidence="2">
    <location>
        <begin position="15"/>
        <end position="115"/>
    </location>
</feature>
<name>A0A8J6N8M3_9BACT</name>
<keyword evidence="1" id="KW-1133">Transmembrane helix</keyword>
<dbReference type="AlphaFoldDB" id="A0A8J6N8M3"/>
<gene>
    <name evidence="3" type="primary">vanZ</name>
    <name evidence="3" type="ORF">H8E79_00840</name>
</gene>
<comment type="caution">
    <text evidence="3">The sequence shown here is derived from an EMBL/GenBank/DDBJ whole genome shotgun (WGS) entry which is preliminary data.</text>
</comment>
<evidence type="ECO:0000256" key="1">
    <source>
        <dbReference type="SAM" id="Phobius"/>
    </source>
</evidence>